<dbReference type="NCBIfam" id="TIGR01145">
    <property type="entry name" value="ATP_synt_delta"/>
    <property type="match status" value="1"/>
</dbReference>
<dbReference type="Gene3D" id="1.10.520.20">
    <property type="entry name" value="N-terminal domain of the delta subunit of the F1F0-ATP synthase"/>
    <property type="match status" value="1"/>
</dbReference>
<dbReference type="EMBL" id="JX684093">
    <property type="protein sequence ID" value="AGF93458.1"/>
    <property type="molecule type" value="Genomic_DNA"/>
</dbReference>
<dbReference type="EC" id="3.6.3.14" evidence="7"/>
<accession>M1QBW6</accession>
<evidence type="ECO:0000256" key="2">
    <source>
        <dbReference type="ARBA" id="ARBA00022448"/>
    </source>
</evidence>
<dbReference type="PRINTS" id="PR00125">
    <property type="entry name" value="ATPASEDELTA"/>
</dbReference>
<evidence type="ECO:0000256" key="5">
    <source>
        <dbReference type="ARBA" id="ARBA00023136"/>
    </source>
</evidence>
<keyword evidence="5" id="KW-0472">Membrane</keyword>
<evidence type="ECO:0000313" key="7">
    <source>
        <dbReference type="EMBL" id="AGF93458.1"/>
    </source>
</evidence>
<dbReference type="InterPro" id="IPR026015">
    <property type="entry name" value="ATP_synth_OSCP/delta_N_sf"/>
</dbReference>
<dbReference type="PANTHER" id="PTHR11910">
    <property type="entry name" value="ATP SYNTHASE DELTA CHAIN"/>
    <property type="match status" value="1"/>
</dbReference>
<keyword evidence="7" id="KW-0378">Hydrolase</keyword>
<dbReference type="GO" id="GO:0016020">
    <property type="term" value="C:membrane"/>
    <property type="evidence" value="ECO:0007669"/>
    <property type="project" value="UniProtKB-SubCell"/>
</dbReference>
<comment type="subcellular location">
    <subcellularLocation>
        <location evidence="1">Membrane</location>
    </subcellularLocation>
</comment>
<keyword evidence="6" id="KW-0066">ATP synthesis</keyword>
<dbReference type="GO" id="GO:0016787">
    <property type="term" value="F:hydrolase activity"/>
    <property type="evidence" value="ECO:0007669"/>
    <property type="project" value="UniProtKB-KW"/>
</dbReference>
<dbReference type="Pfam" id="PF00213">
    <property type="entry name" value="OSCP"/>
    <property type="match status" value="1"/>
</dbReference>
<evidence type="ECO:0000256" key="3">
    <source>
        <dbReference type="ARBA" id="ARBA00022781"/>
    </source>
</evidence>
<evidence type="ECO:0000256" key="6">
    <source>
        <dbReference type="ARBA" id="ARBA00023310"/>
    </source>
</evidence>
<dbReference type="HAMAP" id="MF_01416">
    <property type="entry name" value="ATP_synth_delta_bact"/>
    <property type="match status" value="1"/>
</dbReference>
<proteinExistence type="inferred from homology"/>
<keyword evidence="4" id="KW-0406">Ion transport</keyword>
<dbReference type="GO" id="GO:0046933">
    <property type="term" value="F:proton-transporting ATP synthase activity, rotational mechanism"/>
    <property type="evidence" value="ECO:0007669"/>
    <property type="project" value="InterPro"/>
</dbReference>
<keyword evidence="2" id="KW-0813">Transport</keyword>
<gene>
    <name evidence="7" type="ORF">FLSS-27_0007</name>
</gene>
<reference evidence="7" key="1">
    <citation type="journal article" date="2013" name="Syst. Appl. Microbiol.">
        <title>New insights into the archaeal diversity of a hypersaline microbial mat obtained by a metagenomic approach.</title>
        <authorList>
            <person name="Lopez-Lopez A."/>
            <person name="Richter M."/>
            <person name="Pena A."/>
            <person name="Tamames J."/>
            <person name="Rossello-Mora R."/>
        </authorList>
    </citation>
    <scope>NUCLEOTIDE SEQUENCE</scope>
</reference>
<organism evidence="7">
    <name type="scientific">uncultured organism</name>
    <dbReference type="NCBI Taxonomy" id="155900"/>
    <lineage>
        <taxon>unclassified sequences</taxon>
        <taxon>environmental samples</taxon>
    </lineage>
</organism>
<dbReference type="AlphaFoldDB" id="M1QBW6"/>
<dbReference type="InterPro" id="IPR000711">
    <property type="entry name" value="ATPase_OSCP/dsu"/>
</dbReference>
<name>M1QBW6_9ZZZZ</name>
<evidence type="ECO:0000256" key="4">
    <source>
        <dbReference type="ARBA" id="ARBA00023065"/>
    </source>
</evidence>
<sequence>MKSIEVADRYSQALYELGKEEGIMDELQDDLSEVDRVLDSNDELFSFLIHPLVPEADKKGILDDIFGESLLRETRNFLKILVEKNREDYLPLIYERFRKIRRDEEEIVEVEVTLPPGFDSEEVVEEVTSRLIEMMDKSVQVTEVREDEDLIGGIKLKVGEQVIDGSVRSRLEGLRDFVIEGGSDGRN</sequence>
<keyword evidence="3" id="KW-0375">Hydrogen ion transport</keyword>
<protein>
    <submittedName>
        <fullName evidence="7">ATPase, F1 complex, OSCP/delta subunit</fullName>
        <ecNumber evidence="7">3.6.3.14</ecNumber>
    </submittedName>
</protein>
<dbReference type="SUPFAM" id="SSF47928">
    <property type="entry name" value="N-terminal domain of the delta subunit of the F1F0-ATP synthase"/>
    <property type="match status" value="1"/>
</dbReference>
<evidence type="ECO:0000256" key="1">
    <source>
        <dbReference type="ARBA" id="ARBA00004370"/>
    </source>
</evidence>